<dbReference type="PANTHER" id="PTHR40758">
    <property type="entry name" value="CONSERVED PROTEIN"/>
    <property type="match status" value="1"/>
</dbReference>
<dbReference type="GO" id="GO:0016853">
    <property type="term" value="F:isomerase activity"/>
    <property type="evidence" value="ECO:0007669"/>
    <property type="project" value="UniProtKB-KW"/>
</dbReference>
<feature type="domain" description="MDMPI C-terminal" evidence="1">
    <location>
        <begin position="142"/>
        <end position="243"/>
    </location>
</feature>
<evidence type="ECO:0000259" key="1">
    <source>
        <dbReference type="Pfam" id="PF07398"/>
    </source>
</evidence>
<dbReference type="NCBIfam" id="TIGR03083">
    <property type="entry name" value="maleylpyruvate isomerase family mycothiol-dependent enzyme"/>
    <property type="match status" value="1"/>
</dbReference>
<dbReference type="Gene3D" id="1.20.120.450">
    <property type="entry name" value="dinb family like domain"/>
    <property type="match status" value="1"/>
</dbReference>
<sequence length="252" mass="27543">METSEFIEILRHEGELLADAAEAAGWEASVPPCPDWRVRDLVAHTGGVHRWATGFVAGATQPAPLVVDAPPDEALAAWFRDGHRQLLERLAAAPADLECWTFLPAPSPLEFWARRQAHETAIHRFDAEAALGKGHAPYGTRFALDGVDELLTGFLARSRSRLRSTTPRVLRIRAVDGRSGPVDWWLRLSQDPPRVERTHGEPPSGAGAPDCTFSGPATALYLALWNRTPYDGIEVTGDASLAELWRTTSAVT</sequence>
<dbReference type="InterPro" id="IPR010872">
    <property type="entry name" value="MDMPI_C-term_domain"/>
</dbReference>
<dbReference type="EMBL" id="JANFNH010000004">
    <property type="protein sequence ID" value="MCQ4041900.1"/>
    <property type="molecule type" value="Genomic_DNA"/>
</dbReference>
<dbReference type="Pfam" id="PF11716">
    <property type="entry name" value="MDMPI_N"/>
    <property type="match status" value="1"/>
</dbReference>
<keyword evidence="3" id="KW-0413">Isomerase</keyword>
<proteinExistence type="predicted"/>
<evidence type="ECO:0000259" key="2">
    <source>
        <dbReference type="Pfam" id="PF11716"/>
    </source>
</evidence>
<dbReference type="InterPro" id="IPR017517">
    <property type="entry name" value="Maleyloyr_isom"/>
</dbReference>
<gene>
    <name evidence="3" type="ORF">NON19_07605</name>
</gene>
<dbReference type="InterPro" id="IPR034660">
    <property type="entry name" value="DinB/YfiT-like"/>
</dbReference>
<protein>
    <submittedName>
        <fullName evidence="3">Maleylpyruvate isomerase family mycothiol-dependent enzyme</fullName>
    </submittedName>
</protein>
<name>A0ABT1P987_9ACTN</name>
<dbReference type="PANTHER" id="PTHR40758:SF1">
    <property type="entry name" value="CONSERVED PROTEIN"/>
    <property type="match status" value="1"/>
</dbReference>
<keyword evidence="4" id="KW-1185">Reference proteome</keyword>
<dbReference type="Pfam" id="PF07398">
    <property type="entry name" value="MDMPI_C"/>
    <property type="match status" value="1"/>
</dbReference>
<dbReference type="RefSeq" id="WP_255925890.1">
    <property type="nucleotide sequence ID" value="NZ_JANFNH010000004.1"/>
</dbReference>
<comment type="caution">
    <text evidence="3">The sequence shown here is derived from an EMBL/GenBank/DDBJ whole genome shotgun (WGS) entry which is preliminary data.</text>
</comment>
<dbReference type="Proteomes" id="UP001206206">
    <property type="component" value="Unassembled WGS sequence"/>
</dbReference>
<organism evidence="3 4">
    <name type="scientific">Streptantibioticus rubrisoli</name>
    <dbReference type="NCBI Taxonomy" id="1387313"/>
    <lineage>
        <taxon>Bacteria</taxon>
        <taxon>Bacillati</taxon>
        <taxon>Actinomycetota</taxon>
        <taxon>Actinomycetes</taxon>
        <taxon>Kitasatosporales</taxon>
        <taxon>Streptomycetaceae</taxon>
        <taxon>Streptantibioticus</taxon>
    </lineage>
</organism>
<dbReference type="SUPFAM" id="SSF109854">
    <property type="entry name" value="DinB/YfiT-like putative metalloenzymes"/>
    <property type="match status" value="1"/>
</dbReference>
<dbReference type="InterPro" id="IPR024344">
    <property type="entry name" value="MDMPI_metal-binding"/>
</dbReference>
<reference evidence="3 4" key="1">
    <citation type="submission" date="2022-06" db="EMBL/GenBank/DDBJ databases">
        <title>Draft genome sequence of type strain Streptomyces rubrisoli DSM 42083.</title>
        <authorList>
            <person name="Duangmal K."/>
            <person name="Klaysubun C."/>
        </authorList>
    </citation>
    <scope>NUCLEOTIDE SEQUENCE [LARGE SCALE GENOMIC DNA]</scope>
    <source>
        <strain evidence="3 4">DSM 42083</strain>
    </source>
</reference>
<feature type="domain" description="Mycothiol-dependent maleylpyruvate isomerase metal-binding" evidence="2">
    <location>
        <begin position="13"/>
        <end position="127"/>
    </location>
</feature>
<evidence type="ECO:0000313" key="3">
    <source>
        <dbReference type="EMBL" id="MCQ4041900.1"/>
    </source>
</evidence>
<evidence type="ECO:0000313" key="4">
    <source>
        <dbReference type="Proteomes" id="UP001206206"/>
    </source>
</evidence>
<accession>A0ABT1P987</accession>